<name>A0A835Y9C4_9CHLO</name>
<sequence>MLTLWKAVTYVNAFLDLLRAVAYERVVAPYKDSTRRVTVVELDTAHRHTVHNTRLIAIYLDYLLSCVLGRRHTIYKPLSADVDIASLPVHHSRCSTAAVVLERWDGTRQLWVYRKCRHVGFERSGERWTLGGVIDARICSPRISINATDTVCAFLPAVSALSPRELVVLMYGLGYIRQSTAIAVLSSSCIHASLVLDHTLQEVVVKDGALLLSAA</sequence>
<gene>
    <name evidence="2" type="ORF">HYH03_003665</name>
</gene>
<dbReference type="EMBL" id="JAEHOE010000010">
    <property type="protein sequence ID" value="KAG2498406.1"/>
    <property type="molecule type" value="Genomic_DNA"/>
</dbReference>
<reference evidence="2" key="1">
    <citation type="journal article" date="2020" name="bioRxiv">
        <title>Comparative genomics of Chlamydomonas.</title>
        <authorList>
            <person name="Craig R.J."/>
            <person name="Hasan A.R."/>
            <person name="Ness R.W."/>
            <person name="Keightley P.D."/>
        </authorList>
    </citation>
    <scope>NUCLEOTIDE SEQUENCE</scope>
    <source>
        <strain evidence="2">CCAP 11/70</strain>
    </source>
</reference>
<dbReference type="Proteomes" id="UP000612055">
    <property type="component" value="Unassembled WGS sequence"/>
</dbReference>
<evidence type="ECO:0000313" key="2">
    <source>
        <dbReference type="EMBL" id="KAG2498406.1"/>
    </source>
</evidence>
<evidence type="ECO:0000313" key="3">
    <source>
        <dbReference type="Proteomes" id="UP000612055"/>
    </source>
</evidence>
<comment type="caution">
    <text evidence="2">The sequence shown here is derived from an EMBL/GenBank/DDBJ whole genome shotgun (WGS) entry which is preliminary data.</text>
</comment>
<keyword evidence="1" id="KW-0732">Signal</keyword>
<feature type="chain" id="PRO_5032583642" evidence="1">
    <location>
        <begin position="21"/>
        <end position="215"/>
    </location>
</feature>
<feature type="signal peptide" evidence="1">
    <location>
        <begin position="1"/>
        <end position="20"/>
    </location>
</feature>
<accession>A0A835Y9C4</accession>
<organism evidence="2 3">
    <name type="scientific">Edaphochlamys debaryana</name>
    <dbReference type="NCBI Taxonomy" id="47281"/>
    <lineage>
        <taxon>Eukaryota</taxon>
        <taxon>Viridiplantae</taxon>
        <taxon>Chlorophyta</taxon>
        <taxon>core chlorophytes</taxon>
        <taxon>Chlorophyceae</taxon>
        <taxon>CS clade</taxon>
        <taxon>Chlamydomonadales</taxon>
        <taxon>Chlamydomonadales incertae sedis</taxon>
        <taxon>Edaphochlamys</taxon>
    </lineage>
</organism>
<keyword evidence="3" id="KW-1185">Reference proteome</keyword>
<proteinExistence type="predicted"/>
<protein>
    <submittedName>
        <fullName evidence="2">Uncharacterized protein</fullName>
    </submittedName>
</protein>
<evidence type="ECO:0000256" key="1">
    <source>
        <dbReference type="SAM" id="SignalP"/>
    </source>
</evidence>
<dbReference type="AlphaFoldDB" id="A0A835Y9C4"/>